<dbReference type="Gene3D" id="3.40.630.30">
    <property type="match status" value="1"/>
</dbReference>
<proteinExistence type="predicted"/>
<dbReference type="PANTHER" id="PTHR43877:SF1">
    <property type="entry name" value="ACETYLTRANSFERASE"/>
    <property type="match status" value="1"/>
</dbReference>
<organism evidence="4 5">
    <name type="scientific">Paraphaeosphaeria sporulosa</name>
    <dbReference type="NCBI Taxonomy" id="1460663"/>
    <lineage>
        <taxon>Eukaryota</taxon>
        <taxon>Fungi</taxon>
        <taxon>Dikarya</taxon>
        <taxon>Ascomycota</taxon>
        <taxon>Pezizomycotina</taxon>
        <taxon>Dothideomycetes</taxon>
        <taxon>Pleosporomycetidae</taxon>
        <taxon>Pleosporales</taxon>
        <taxon>Massarineae</taxon>
        <taxon>Didymosphaeriaceae</taxon>
        <taxon>Paraphaeosphaeria</taxon>
    </lineage>
</organism>
<dbReference type="InterPro" id="IPR000182">
    <property type="entry name" value="GNAT_dom"/>
</dbReference>
<sequence>MSGHSHDPIASAKAQEAAHKFEFRVATTADITALQKMIGESLRALGKGFYTQAELDGSIGYLFGPDTLLLHDRTYFILHPLDSPNVVSACGGWSFRRTLYGADTAPGRLPEARDPKVERASIRAIFTHPEWARRGLGTMMMRHCEEQAREGGFSGLEMGATLSGVALYERCGYKRSGKIDVVRCPNGEGIQIVHMLKDLPGFGIEAKTLDDDKPRRNGLASSDA</sequence>
<dbReference type="AlphaFoldDB" id="A0A177CC54"/>
<dbReference type="RefSeq" id="XP_018035261.1">
    <property type="nucleotide sequence ID" value="XM_018184973.1"/>
</dbReference>
<protein>
    <submittedName>
        <fullName evidence="4">Acyl-CoA N-acyltransferase</fullName>
    </submittedName>
</protein>
<accession>A0A177CC54</accession>
<dbReference type="GO" id="GO:0016747">
    <property type="term" value="F:acyltransferase activity, transferring groups other than amino-acyl groups"/>
    <property type="evidence" value="ECO:0007669"/>
    <property type="project" value="InterPro"/>
</dbReference>
<dbReference type="OrthoDB" id="41532at2759"/>
<evidence type="ECO:0000259" key="3">
    <source>
        <dbReference type="PROSITE" id="PS51186"/>
    </source>
</evidence>
<gene>
    <name evidence="4" type="ORF">CC84DRAFT_1260184</name>
</gene>
<evidence type="ECO:0000256" key="1">
    <source>
        <dbReference type="ARBA" id="ARBA00022679"/>
    </source>
</evidence>
<dbReference type="PANTHER" id="PTHR43877">
    <property type="entry name" value="AMINOALKYLPHOSPHONATE N-ACETYLTRANSFERASE-RELATED-RELATED"/>
    <property type="match status" value="1"/>
</dbReference>
<keyword evidence="1 4" id="KW-0808">Transferase</keyword>
<feature type="domain" description="N-acetyltransferase" evidence="3">
    <location>
        <begin position="21"/>
        <end position="200"/>
    </location>
</feature>
<dbReference type="InParanoid" id="A0A177CC54"/>
<dbReference type="Pfam" id="PF00583">
    <property type="entry name" value="Acetyltransf_1"/>
    <property type="match status" value="1"/>
</dbReference>
<dbReference type="InterPro" id="IPR050832">
    <property type="entry name" value="Bact_Acetyltransf"/>
</dbReference>
<evidence type="ECO:0000256" key="2">
    <source>
        <dbReference type="ARBA" id="ARBA00023315"/>
    </source>
</evidence>
<dbReference type="CDD" id="cd04301">
    <property type="entry name" value="NAT_SF"/>
    <property type="match status" value="1"/>
</dbReference>
<evidence type="ECO:0000313" key="5">
    <source>
        <dbReference type="Proteomes" id="UP000077069"/>
    </source>
</evidence>
<name>A0A177CC54_9PLEO</name>
<dbReference type="GeneID" id="28768459"/>
<dbReference type="InterPro" id="IPR016181">
    <property type="entry name" value="Acyl_CoA_acyltransferase"/>
</dbReference>
<reference evidence="4 5" key="1">
    <citation type="submission" date="2016-05" db="EMBL/GenBank/DDBJ databases">
        <title>Comparative analysis of secretome profiles of manganese(II)-oxidizing ascomycete fungi.</title>
        <authorList>
            <consortium name="DOE Joint Genome Institute"/>
            <person name="Zeiner C.A."/>
            <person name="Purvine S.O."/>
            <person name="Zink E.M."/>
            <person name="Wu S."/>
            <person name="Pasa-Tolic L."/>
            <person name="Chaput D.L."/>
            <person name="Haridas S."/>
            <person name="Grigoriev I.V."/>
            <person name="Santelli C.M."/>
            <person name="Hansel C.M."/>
        </authorList>
    </citation>
    <scope>NUCLEOTIDE SEQUENCE [LARGE SCALE GENOMIC DNA]</scope>
    <source>
        <strain evidence="4 5">AP3s5-JAC2a</strain>
    </source>
</reference>
<keyword evidence="2 4" id="KW-0012">Acyltransferase</keyword>
<evidence type="ECO:0000313" key="4">
    <source>
        <dbReference type="EMBL" id="OAG04896.1"/>
    </source>
</evidence>
<dbReference type="Proteomes" id="UP000077069">
    <property type="component" value="Unassembled WGS sequence"/>
</dbReference>
<keyword evidence="5" id="KW-1185">Reference proteome</keyword>
<dbReference type="EMBL" id="KV441553">
    <property type="protein sequence ID" value="OAG04896.1"/>
    <property type="molecule type" value="Genomic_DNA"/>
</dbReference>
<dbReference type="SUPFAM" id="SSF55729">
    <property type="entry name" value="Acyl-CoA N-acyltransferases (Nat)"/>
    <property type="match status" value="1"/>
</dbReference>
<dbReference type="PROSITE" id="PS51186">
    <property type="entry name" value="GNAT"/>
    <property type="match status" value="1"/>
</dbReference>